<evidence type="ECO:0000313" key="3">
    <source>
        <dbReference type="Proteomes" id="UP000199344"/>
    </source>
</evidence>
<dbReference type="PANTHER" id="PTHR42941:SF1">
    <property type="entry name" value="SLL1037 PROTEIN"/>
    <property type="match status" value="1"/>
</dbReference>
<name>A0A1G6W771_9RHOB</name>
<dbReference type="RefSeq" id="WP_090521103.1">
    <property type="nucleotide sequence ID" value="NZ_FNAH01000002.1"/>
</dbReference>
<dbReference type="AlphaFoldDB" id="A0A1G6W771"/>
<dbReference type="Proteomes" id="UP000199344">
    <property type="component" value="Unassembled WGS sequence"/>
</dbReference>
<evidence type="ECO:0000256" key="1">
    <source>
        <dbReference type="SAM" id="SignalP"/>
    </source>
</evidence>
<dbReference type="Gene3D" id="3.40.190.10">
    <property type="entry name" value="Periplasmic binding protein-like II"/>
    <property type="match status" value="2"/>
</dbReference>
<dbReference type="STRING" id="591205.SAMN05421538_10255"/>
<gene>
    <name evidence="2" type="ORF">SAMN05421538_10255</name>
</gene>
<dbReference type="NCBIfam" id="TIGR02122">
    <property type="entry name" value="TRAP_TAXI"/>
    <property type="match status" value="1"/>
</dbReference>
<dbReference type="EMBL" id="FNAH01000002">
    <property type="protein sequence ID" value="SDD61563.1"/>
    <property type="molecule type" value="Genomic_DNA"/>
</dbReference>
<reference evidence="2 3" key="1">
    <citation type="submission" date="2016-10" db="EMBL/GenBank/DDBJ databases">
        <authorList>
            <person name="de Groot N.N."/>
        </authorList>
    </citation>
    <scope>NUCLEOTIDE SEQUENCE [LARGE SCALE GENOMIC DNA]</scope>
    <source>
        <strain evidence="2 3">DSM 22220</strain>
    </source>
</reference>
<keyword evidence="3" id="KW-1185">Reference proteome</keyword>
<proteinExistence type="predicted"/>
<feature type="signal peptide" evidence="1">
    <location>
        <begin position="1"/>
        <end position="21"/>
    </location>
</feature>
<dbReference type="SUPFAM" id="SSF53850">
    <property type="entry name" value="Periplasmic binding protein-like II"/>
    <property type="match status" value="1"/>
</dbReference>
<evidence type="ECO:0000313" key="2">
    <source>
        <dbReference type="EMBL" id="SDD61563.1"/>
    </source>
</evidence>
<evidence type="ECO:0008006" key="4">
    <source>
        <dbReference type="Google" id="ProtNLM"/>
    </source>
</evidence>
<dbReference type="PANTHER" id="PTHR42941">
    <property type="entry name" value="SLL1037 PROTEIN"/>
    <property type="match status" value="1"/>
</dbReference>
<protein>
    <recommendedName>
        <fullName evidence="4">TRAP transporter solute receptor, TAXI family</fullName>
    </recommendedName>
</protein>
<sequence length="323" mass="34669">MTYHRFVLAAFCAAIALPAAAQEDREGWPDSINIATASQGGTYFGYGSGFGAMISSDLGLNVGTEITGGPVQNVTLVETGEHELGFVTLGPADEAWRGESPLMPGVPHENIRALFPMYQTPLQAAVLASSDIESFEDLKGKRIGVGPKGGTSATYWERFFEDTDAGATISYAGGSDTAGQLKDGMIDAFVYAAGLPTSAYAQLAVENDVRFLSMDEATLAQMMETAPAMSPFTIPANTYEDQPDDLQTTSLWNFAIVHQDMPESLAYALTALAMENHDRMVTNHAAAKETLPENVGMNTVIPFHPGAVRWFEENGHEIADELK</sequence>
<keyword evidence="1" id="KW-0732">Signal</keyword>
<accession>A0A1G6W771</accession>
<dbReference type="InterPro" id="IPR011852">
    <property type="entry name" value="TRAP_TAXI"/>
</dbReference>
<organism evidence="2 3">
    <name type="scientific">Paracoccus isoporae</name>
    <dbReference type="NCBI Taxonomy" id="591205"/>
    <lineage>
        <taxon>Bacteria</taxon>
        <taxon>Pseudomonadati</taxon>
        <taxon>Pseudomonadota</taxon>
        <taxon>Alphaproteobacteria</taxon>
        <taxon>Rhodobacterales</taxon>
        <taxon>Paracoccaceae</taxon>
        <taxon>Paracoccus</taxon>
    </lineage>
</organism>
<dbReference type="OrthoDB" id="9776669at2"/>
<dbReference type="Pfam" id="PF16868">
    <property type="entry name" value="NMT1_3"/>
    <property type="match status" value="1"/>
</dbReference>
<feature type="chain" id="PRO_5011483512" description="TRAP transporter solute receptor, TAXI family" evidence="1">
    <location>
        <begin position="22"/>
        <end position="323"/>
    </location>
</feature>